<dbReference type="Proteomes" id="UP001589788">
    <property type="component" value="Unassembled WGS sequence"/>
</dbReference>
<gene>
    <name evidence="1" type="ORF">ACFFRE_02595</name>
</gene>
<dbReference type="RefSeq" id="WP_377787901.1">
    <property type="nucleotide sequence ID" value="NZ_JBHLYQ010000013.1"/>
</dbReference>
<evidence type="ECO:0000313" key="1">
    <source>
        <dbReference type="EMBL" id="MFC0081047.1"/>
    </source>
</evidence>
<name>A0ABV6C249_9ACTN</name>
<protein>
    <submittedName>
        <fullName evidence="1">Uncharacterized protein</fullName>
    </submittedName>
</protein>
<comment type="caution">
    <text evidence="1">The sequence shown here is derived from an EMBL/GenBank/DDBJ whole genome shotgun (WGS) entry which is preliminary data.</text>
</comment>
<dbReference type="EMBL" id="JBHLYQ010000013">
    <property type="protein sequence ID" value="MFC0081047.1"/>
    <property type="molecule type" value="Genomic_DNA"/>
</dbReference>
<accession>A0ABV6C249</accession>
<reference evidence="1 2" key="1">
    <citation type="submission" date="2024-09" db="EMBL/GenBank/DDBJ databases">
        <authorList>
            <person name="Sun Q."/>
            <person name="Mori K."/>
        </authorList>
    </citation>
    <scope>NUCLEOTIDE SEQUENCE [LARGE SCALE GENOMIC DNA]</scope>
    <source>
        <strain evidence="1 2">JCM 15389</strain>
    </source>
</reference>
<organism evidence="1 2">
    <name type="scientific">Aciditerrimonas ferrireducens</name>
    <dbReference type="NCBI Taxonomy" id="667306"/>
    <lineage>
        <taxon>Bacteria</taxon>
        <taxon>Bacillati</taxon>
        <taxon>Actinomycetota</taxon>
        <taxon>Acidimicrobiia</taxon>
        <taxon>Acidimicrobiales</taxon>
        <taxon>Acidimicrobiaceae</taxon>
        <taxon>Aciditerrimonas</taxon>
    </lineage>
</organism>
<keyword evidence="2" id="KW-1185">Reference proteome</keyword>
<evidence type="ECO:0000313" key="2">
    <source>
        <dbReference type="Proteomes" id="UP001589788"/>
    </source>
</evidence>
<proteinExistence type="predicted"/>
<sequence length="153" mass="16564">MEMTLEDLRQALRAHAGFDGTVPAQVLALLEAQGPWSGRVWEVLQIVAEDHDRMAFLAGGLRPDEVADCVARWVESPLGVPEIRAVIDAGSYDPDPFGVLAAHGLLAKVLTDERGQVRHLGSEPVGRWVSDQFADAPDDAVLAWAQGFLQPTT</sequence>